<name>A0A1A9WWN6_9MUSC</name>
<dbReference type="SMART" id="SM00355">
    <property type="entry name" value="ZnF_C2H2"/>
    <property type="match status" value="7"/>
</dbReference>
<evidence type="ECO:0000256" key="5">
    <source>
        <dbReference type="PROSITE-ProRule" id="PRU00042"/>
    </source>
</evidence>
<dbReference type="EnsemblMetazoa" id="GBRI035159-RA">
    <property type="protein sequence ID" value="GBRI035159-PA"/>
    <property type="gene ID" value="GBRI035159"/>
</dbReference>
<dbReference type="PANTHER" id="PTHR24408">
    <property type="entry name" value="ZINC FINGER PROTEIN"/>
    <property type="match status" value="1"/>
</dbReference>
<evidence type="ECO:0000256" key="6">
    <source>
        <dbReference type="SAM" id="MobiDB-lite"/>
    </source>
</evidence>
<evidence type="ECO:0000256" key="4">
    <source>
        <dbReference type="ARBA" id="ARBA00022833"/>
    </source>
</evidence>
<dbReference type="SUPFAM" id="SSF57667">
    <property type="entry name" value="beta-beta-alpha zinc fingers"/>
    <property type="match status" value="3"/>
</dbReference>
<dbReference type="AlphaFoldDB" id="A0A1A9WWN6"/>
<dbReference type="Proteomes" id="UP000091820">
    <property type="component" value="Unassembled WGS sequence"/>
</dbReference>
<keyword evidence="9" id="KW-1185">Reference proteome</keyword>
<sequence length="1032" mass="113102">MNNNQMNNAVRKIHRLLSNGAVTVTGPNRPRILRQVIIGSEGGVSNGNVDANINNTTAAAATPINDNTQHPATTSVRRCYICDHSLGANQNQNHITEMQTSHTSTGFPWKIARLFDDSFSVIVSVDDVVCTRCTNLINYLDRLDNDIERVRMSLKNLLNKKYGIGDDENKSPPAPAISAAIPPNKIRKLNNGTDVSVSAQQIRNSAHSSASVPQHPANNQVIQKKTITKIYKCSLCEYRNSDMRLLNSHCETCKHQNFQCKSCKKIFLNFGALKQHMIREHNTPMENNCSVCHINFANEIALRRHMELNHSTNVLVTIPQTVPSPIDNTGIVSSNAMVINTPVYTCIHCQLKSTDKPSFDEHMYKHAIGIQVLPFKCKLCAQRFETRDAASAHARQHQGNLFKCGTCSMSFGKRELLIGHFETHQQDNRTQKRKHQKNINQQQRHFSSVKQQVKSTSSHNMFNRQKISLTSVDGSLCETVNTSMMTHSTGDITNSAAANNIRFFSCHICSLTFIQENYYKQHMESHRYDANIRNNSNLENSITAITKTFLVSETSRFETNAGEIAVQQQHASITTHDVSGAISDADIESIFEMMHSDKCESTATTATPASSVSGSKDQVVITSQADSGGAITFNVTLSGQETEIAPVAHDEHSLYTQQGISIASGPASASIDMPTLDQADETIHAAATTTSNVTTIAISKSEVEVKSSISGPVSMPSLDDDSEERNLSITKSTTFNVQSQAEIDNNVKPMGDGNIQTETEKQCSESSPEAPTSIASENFIVSQDNDINVAEEIAIEMLEAFHEQQSTAAVPEIDQQQQVPLELDAANFQAQMESGQIKFVLNENGELLQLDNQIITDADGNQILLQDSEQVQQLLQSSGVFQVMTDANGRMVLVQGDNNEAQLIDPSLLNADGQLVIQQSEDFVGSSHVIGEDGTRIPVSVSYTEDGQPIVKLQEQVHEPPVGNGESIEKHCYGAEENGENADSGQHITTASVNTNSNDSFFAFEEIIHSFTKSASVSTSCAAITGKDGKEN</sequence>
<feature type="domain" description="C2H2-type" evidence="7">
    <location>
        <begin position="375"/>
        <end position="399"/>
    </location>
</feature>
<dbReference type="GO" id="GO:0043565">
    <property type="term" value="F:sequence-specific DNA binding"/>
    <property type="evidence" value="ECO:0007669"/>
    <property type="project" value="TreeGrafter"/>
</dbReference>
<feature type="compositionally biased region" description="Polar residues" evidence="6">
    <location>
        <begin position="764"/>
        <end position="773"/>
    </location>
</feature>
<dbReference type="GO" id="GO:0008270">
    <property type="term" value="F:zinc ion binding"/>
    <property type="evidence" value="ECO:0007669"/>
    <property type="project" value="UniProtKB-KW"/>
</dbReference>
<evidence type="ECO:0000256" key="1">
    <source>
        <dbReference type="ARBA" id="ARBA00022723"/>
    </source>
</evidence>
<proteinExistence type="predicted"/>
<keyword evidence="2" id="KW-0677">Repeat</keyword>
<organism evidence="8 9">
    <name type="scientific">Glossina brevipalpis</name>
    <dbReference type="NCBI Taxonomy" id="37001"/>
    <lineage>
        <taxon>Eukaryota</taxon>
        <taxon>Metazoa</taxon>
        <taxon>Ecdysozoa</taxon>
        <taxon>Arthropoda</taxon>
        <taxon>Hexapoda</taxon>
        <taxon>Insecta</taxon>
        <taxon>Pterygota</taxon>
        <taxon>Neoptera</taxon>
        <taxon>Endopterygota</taxon>
        <taxon>Diptera</taxon>
        <taxon>Brachycera</taxon>
        <taxon>Muscomorpha</taxon>
        <taxon>Hippoboscoidea</taxon>
        <taxon>Glossinidae</taxon>
        <taxon>Glossina</taxon>
    </lineage>
</organism>
<dbReference type="InterPro" id="IPR013087">
    <property type="entry name" value="Znf_C2H2_type"/>
</dbReference>
<feature type="domain" description="C2H2-type" evidence="7">
    <location>
        <begin position="258"/>
        <end position="286"/>
    </location>
</feature>
<reference evidence="8" key="2">
    <citation type="submission" date="2020-05" db="UniProtKB">
        <authorList>
            <consortium name="EnsemblMetazoa"/>
        </authorList>
    </citation>
    <scope>IDENTIFICATION</scope>
    <source>
        <strain evidence="8">IAEA</strain>
    </source>
</reference>
<keyword evidence="1" id="KW-0479">Metal-binding</keyword>
<dbReference type="STRING" id="37001.A0A1A9WWN6"/>
<evidence type="ECO:0000256" key="3">
    <source>
        <dbReference type="ARBA" id="ARBA00022771"/>
    </source>
</evidence>
<dbReference type="GO" id="GO:0000981">
    <property type="term" value="F:DNA-binding transcription factor activity, RNA polymerase II-specific"/>
    <property type="evidence" value="ECO:0007669"/>
    <property type="project" value="TreeGrafter"/>
</dbReference>
<feature type="domain" description="C2H2-type" evidence="7">
    <location>
        <begin position="402"/>
        <end position="429"/>
    </location>
</feature>
<evidence type="ECO:0000259" key="7">
    <source>
        <dbReference type="PROSITE" id="PS50157"/>
    </source>
</evidence>
<dbReference type="PROSITE" id="PS50157">
    <property type="entry name" value="ZINC_FINGER_C2H2_2"/>
    <property type="match status" value="4"/>
</dbReference>
<protein>
    <recommendedName>
        <fullName evidence="7">C2H2-type domain-containing protein</fullName>
    </recommendedName>
</protein>
<reference evidence="9" key="1">
    <citation type="submission" date="2014-03" db="EMBL/GenBank/DDBJ databases">
        <authorList>
            <person name="Aksoy S."/>
            <person name="Warren W."/>
            <person name="Wilson R.K."/>
        </authorList>
    </citation>
    <scope>NUCLEOTIDE SEQUENCE [LARGE SCALE GENOMIC DNA]</scope>
    <source>
        <strain evidence="9">IAEA</strain>
    </source>
</reference>
<evidence type="ECO:0000313" key="8">
    <source>
        <dbReference type="EnsemblMetazoa" id="GBRI035159-PA"/>
    </source>
</evidence>
<accession>A0A1A9WWN6</accession>
<keyword evidence="3 5" id="KW-0863">Zinc-finger</keyword>
<dbReference type="PROSITE" id="PS00028">
    <property type="entry name" value="ZINC_FINGER_C2H2_1"/>
    <property type="match status" value="5"/>
</dbReference>
<evidence type="ECO:0000313" key="9">
    <source>
        <dbReference type="Proteomes" id="UP000091820"/>
    </source>
</evidence>
<dbReference type="InterPro" id="IPR036236">
    <property type="entry name" value="Znf_C2H2_sf"/>
</dbReference>
<feature type="domain" description="C2H2-type" evidence="7">
    <location>
        <begin position="504"/>
        <end position="531"/>
    </location>
</feature>
<dbReference type="VEuPathDB" id="VectorBase:GBRI035159"/>
<keyword evidence="4" id="KW-0862">Zinc</keyword>
<dbReference type="GO" id="GO:0005634">
    <property type="term" value="C:nucleus"/>
    <property type="evidence" value="ECO:0007669"/>
    <property type="project" value="TreeGrafter"/>
</dbReference>
<evidence type="ECO:0000256" key="2">
    <source>
        <dbReference type="ARBA" id="ARBA00022737"/>
    </source>
</evidence>
<dbReference type="Gene3D" id="3.30.160.60">
    <property type="entry name" value="Classic Zinc Finger"/>
    <property type="match status" value="2"/>
</dbReference>
<dbReference type="PANTHER" id="PTHR24408:SF58">
    <property type="entry name" value="TRANSCRIPTION FACTOR (TFIIIA), PUTATIVE (AFU_ORTHOLOGUE AFUA_1G05150)-RELATED"/>
    <property type="match status" value="1"/>
</dbReference>
<feature type="region of interest" description="Disordered" evidence="6">
    <location>
        <begin position="425"/>
        <end position="453"/>
    </location>
</feature>
<feature type="region of interest" description="Disordered" evidence="6">
    <location>
        <begin position="747"/>
        <end position="773"/>
    </location>
</feature>